<evidence type="ECO:0000313" key="7">
    <source>
        <dbReference type="Proteomes" id="UP000321548"/>
    </source>
</evidence>
<dbReference type="PANTHER" id="PTHR32268">
    <property type="entry name" value="HOMOSERINE O-ACETYLTRANSFERASE"/>
    <property type="match status" value="1"/>
</dbReference>
<dbReference type="NCBIfam" id="NF005757">
    <property type="entry name" value="PRK07581.1"/>
    <property type="match status" value="1"/>
</dbReference>
<accession>A0A5C8P4J6</accession>
<gene>
    <name evidence="6" type="ORF">FHP08_02575</name>
</gene>
<dbReference type="PANTHER" id="PTHR32268:SF15">
    <property type="entry name" value="HOMOSERINE ACETYLTRANSFERASE FAMILY PROTEIN (AFU_ORTHOLOGUE AFUA_1G15350)"/>
    <property type="match status" value="1"/>
</dbReference>
<sequence>MTNPAAIFEAGDLRLSSGATYRGARLSYRTYGKLSPARDNVVLYPTSYSAQHLDTEWLIEPDGILDPTRWFVVIPDMFGNGLSASPSNTAPPWDGSRYPHFSILDNVRVQRRLLREVFGVARLKMVYGWSMGGMQAYQWGASFPDEVERVVVVCGAARCARHNYVFLEGVKAALTADPAWRDGRFERKPERGLRAMGRVYAGWAMSQAFYRDELWRQVGFSSLEDYLVGGWEGNFLRRHAEDLLAQIHTWQHFSIADDPAFAGDFEAALRAIRAEVLLMPGRTDLYFRVEDNADELPRLARGRLAPIESDWGHRAGNPVHRGADWAFIREQVRALLER</sequence>
<evidence type="ECO:0000256" key="4">
    <source>
        <dbReference type="PIRSR" id="PIRSR000443-1"/>
    </source>
</evidence>
<dbReference type="AlphaFoldDB" id="A0A5C8P4J6"/>
<dbReference type="GO" id="GO:0009086">
    <property type="term" value="P:methionine biosynthetic process"/>
    <property type="evidence" value="ECO:0007669"/>
    <property type="project" value="UniProtKB-KW"/>
</dbReference>
<feature type="active site" evidence="4">
    <location>
        <position position="313"/>
    </location>
</feature>
<comment type="caution">
    <text evidence="6">The sequence shown here is derived from an EMBL/GenBank/DDBJ whole genome shotgun (WGS) entry which is preliminary data.</text>
</comment>
<dbReference type="SUPFAM" id="SSF53474">
    <property type="entry name" value="alpha/beta-Hydrolases"/>
    <property type="match status" value="1"/>
</dbReference>
<reference evidence="6 7" key="1">
    <citation type="submission" date="2019-06" db="EMBL/GenBank/DDBJ databases">
        <title>Quisquiliibacterium sp. nov., isolated from a maize field.</title>
        <authorList>
            <person name="Lin S.-Y."/>
            <person name="Tsai C.-F."/>
            <person name="Young C.-C."/>
        </authorList>
    </citation>
    <scope>NUCLEOTIDE SEQUENCE [LARGE SCALE GENOMIC DNA]</scope>
    <source>
        <strain evidence="6 7">CC-CFT501</strain>
    </source>
</reference>
<dbReference type="InterPro" id="IPR000073">
    <property type="entry name" value="AB_hydrolase_1"/>
</dbReference>
<dbReference type="GO" id="GO:0016747">
    <property type="term" value="F:acyltransferase activity, transferring groups other than amino-acyl groups"/>
    <property type="evidence" value="ECO:0007669"/>
    <property type="project" value="InterPro"/>
</dbReference>
<dbReference type="RefSeq" id="WP_147702726.1">
    <property type="nucleotide sequence ID" value="NZ_VDUY01000001.1"/>
</dbReference>
<keyword evidence="1" id="KW-0028">Amino-acid biosynthesis</keyword>
<proteinExistence type="predicted"/>
<feature type="domain" description="AB hydrolase-1" evidence="5">
    <location>
        <begin position="65"/>
        <end position="229"/>
    </location>
</feature>
<dbReference type="Gene3D" id="3.40.50.1820">
    <property type="entry name" value="alpha/beta hydrolase"/>
    <property type="match status" value="1"/>
</dbReference>
<organism evidence="6 7">
    <name type="scientific">Zeimonas arvi</name>
    <dbReference type="NCBI Taxonomy" id="2498847"/>
    <lineage>
        <taxon>Bacteria</taxon>
        <taxon>Pseudomonadati</taxon>
        <taxon>Pseudomonadota</taxon>
        <taxon>Betaproteobacteria</taxon>
        <taxon>Burkholderiales</taxon>
        <taxon>Burkholderiaceae</taxon>
        <taxon>Zeimonas</taxon>
    </lineage>
</organism>
<keyword evidence="3" id="KW-0808">Transferase</keyword>
<evidence type="ECO:0000313" key="6">
    <source>
        <dbReference type="EMBL" id="TXL68586.1"/>
    </source>
</evidence>
<feature type="active site" description="Nucleophile" evidence="4">
    <location>
        <position position="130"/>
    </location>
</feature>
<dbReference type="Pfam" id="PF00561">
    <property type="entry name" value="Abhydrolase_1"/>
    <property type="match status" value="1"/>
</dbReference>
<keyword evidence="7" id="KW-1185">Reference proteome</keyword>
<dbReference type="GO" id="GO:0016787">
    <property type="term" value="F:hydrolase activity"/>
    <property type="evidence" value="ECO:0007669"/>
    <property type="project" value="UniProtKB-KW"/>
</dbReference>
<evidence type="ECO:0000259" key="5">
    <source>
        <dbReference type="Pfam" id="PF00561"/>
    </source>
</evidence>
<protein>
    <submittedName>
        <fullName evidence="6">Alpha/beta fold hydrolase</fullName>
    </submittedName>
</protein>
<keyword evidence="2" id="KW-0486">Methionine biosynthesis</keyword>
<dbReference type="InterPro" id="IPR008220">
    <property type="entry name" value="HAT_MetX-like"/>
</dbReference>
<dbReference type="Proteomes" id="UP000321548">
    <property type="component" value="Unassembled WGS sequence"/>
</dbReference>
<dbReference type="OrthoDB" id="9800754at2"/>
<evidence type="ECO:0000256" key="3">
    <source>
        <dbReference type="ARBA" id="ARBA00023315"/>
    </source>
</evidence>
<feature type="active site" evidence="4">
    <location>
        <position position="284"/>
    </location>
</feature>
<evidence type="ECO:0000256" key="2">
    <source>
        <dbReference type="ARBA" id="ARBA00023167"/>
    </source>
</evidence>
<keyword evidence="3" id="KW-0012">Acyltransferase</keyword>
<evidence type="ECO:0000256" key="1">
    <source>
        <dbReference type="ARBA" id="ARBA00022605"/>
    </source>
</evidence>
<dbReference type="InterPro" id="IPR029058">
    <property type="entry name" value="AB_hydrolase_fold"/>
</dbReference>
<dbReference type="PIRSF" id="PIRSF000443">
    <property type="entry name" value="Homoser_Ac_trans"/>
    <property type="match status" value="1"/>
</dbReference>
<keyword evidence="6" id="KW-0378">Hydrolase</keyword>
<name>A0A5C8P4J6_9BURK</name>
<dbReference type="EMBL" id="VDUY01000001">
    <property type="protein sequence ID" value="TXL68586.1"/>
    <property type="molecule type" value="Genomic_DNA"/>
</dbReference>